<name>A0A0F8ZJ23_9ZZZZ</name>
<proteinExistence type="predicted"/>
<sequence>MTDICFIYLPHPYLKRPDAQLPMGILMLAAVIKKDGRYSVEVKNYSASTLGEVMWDLPKARIYGITTTSMEIPAANEFASDIKEMYPAAKVVVGGPGTITPEYYDRDFVDAVVTGEAEFM</sequence>
<keyword evidence="4" id="KW-0408">Iron</keyword>
<evidence type="ECO:0000256" key="1">
    <source>
        <dbReference type="ARBA" id="ARBA00001966"/>
    </source>
</evidence>
<keyword evidence="5" id="KW-0411">Iron-sulfur</keyword>
<evidence type="ECO:0000256" key="2">
    <source>
        <dbReference type="ARBA" id="ARBA00022691"/>
    </source>
</evidence>
<gene>
    <name evidence="7" type="ORF">LCGC14_2767290</name>
</gene>
<dbReference type="GO" id="GO:0051536">
    <property type="term" value="F:iron-sulfur cluster binding"/>
    <property type="evidence" value="ECO:0007669"/>
    <property type="project" value="UniProtKB-KW"/>
</dbReference>
<dbReference type="GO" id="GO:0031419">
    <property type="term" value="F:cobalamin binding"/>
    <property type="evidence" value="ECO:0007669"/>
    <property type="project" value="InterPro"/>
</dbReference>
<dbReference type="EMBL" id="LAZR01051035">
    <property type="protein sequence ID" value="KKK86030.1"/>
    <property type="molecule type" value="Genomic_DNA"/>
</dbReference>
<dbReference type="PANTHER" id="PTHR43409">
    <property type="entry name" value="ANAEROBIC MAGNESIUM-PROTOPORPHYRIN IX MONOMETHYL ESTER CYCLASE-RELATED"/>
    <property type="match status" value="1"/>
</dbReference>
<evidence type="ECO:0000313" key="7">
    <source>
        <dbReference type="EMBL" id="KKK86030.1"/>
    </source>
</evidence>
<dbReference type="InterPro" id="IPR006158">
    <property type="entry name" value="Cobalamin-bd"/>
</dbReference>
<dbReference type="AlphaFoldDB" id="A0A0F8ZJ23"/>
<dbReference type="GO" id="GO:0046872">
    <property type="term" value="F:metal ion binding"/>
    <property type="evidence" value="ECO:0007669"/>
    <property type="project" value="UniProtKB-KW"/>
</dbReference>
<dbReference type="Gene3D" id="3.40.50.280">
    <property type="entry name" value="Cobalamin-binding domain"/>
    <property type="match status" value="1"/>
</dbReference>
<accession>A0A0F8ZJ23</accession>
<feature type="domain" description="B12-binding" evidence="6">
    <location>
        <begin position="22"/>
        <end position="118"/>
    </location>
</feature>
<keyword evidence="3" id="KW-0479">Metal-binding</keyword>
<dbReference type="Pfam" id="PF02310">
    <property type="entry name" value="B12-binding"/>
    <property type="match status" value="1"/>
</dbReference>
<evidence type="ECO:0000256" key="3">
    <source>
        <dbReference type="ARBA" id="ARBA00022723"/>
    </source>
</evidence>
<dbReference type="InterPro" id="IPR051198">
    <property type="entry name" value="BchE-like"/>
</dbReference>
<comment type="caution">
    <text evidence="7">The sequence shown here is derived from an EMBL/GenBank/DDBJ whole genome shotgun (WGS) entry which is preliminary data.</text>
</comment>
<evidence type="ECO:0000256" key="4">
    <source>
        <dbReference type="ARBA" id="ARBA00023004"/>
    </source>
</evidence>
<protein>
    <recommendedName>
        <fullName evidence="6">B12-binding domain-containing protein</fullName>
    </recommendedName>
</protein>
<evidence type="ECO:0000259" key="6">
    <source>
        <dbReference type="Pfam" id="PF02310"/>
    </source>
</evidence>
<evidence type="ECO:0000256" key="5">
    <source>
        <dbReference type="ARBA" id="ARBA00023014"/>
    </source>
</evidence>
<organism evidence="7">
    <name type="scientific">marine sediment metagenome</name>
    <dbReference type="NCBI Taxonomy" id="412755"/>
    <lineage>
        <taxon>unclassified sequences</taxon>
        <taxon>metagenomes</taxon>
        <taxon>ecological metagenomes</taxon>
    </lineage>
</organism>
<reference evidence="7" key="1">
    <citation type="journal article" date="2015" name="Nature">
        <title>Complex archaea that bridge the gap between prokaryotes and eukaryotes.</title>
        <authorList>
            <person name="Spang A."/>
            <person name="Saw J.H."/>
            <person name="Jorgensen S.L."/>
            <person name="Zaremba-Niedzwiedzka K."/>
            <person name="Martijn J."/>
            <person name="Lind A.E."/>
            <person name="van Eijk R."/>
            <person name="Schleper C."/>
            <person name="Guy L."/>
            <person name="Ettema T.J."/>
        </authorList>
    </citation>
    <scope>NUCLEOTIDE SEQUENCE</scope>
</reference>
<dbReference type="PANTHER" id="PTHR43409:SF4">
    <property type="entry name" value="RADICAL SAM SUPERFAMILY PROTEIN"/>
    <property type="match status" value="1"/>
</dbReference>
<comment type="cofactor">
    <cofactor evidence="1">
        <name>[4Fe-4S] cluster</name>
        <dbReference type="ChEBI" id="CHEBI:49883"/>
    </cofactor>
</comment>
<feature type="non-terminal residue" evidence="7">
    <location>
        <position position="120"/>
    </location>
</feature>
<keyword evidence="2" id="KW-0949">S-adenosyl-L-methionine</keyword>